<evidence type="ECO:0000256" key="2">
    <source>
        <dbReference type="SAM" id="Phobius"/>
    </source>
</evidence>
<dbReference type="AlphaFoldDB" id="A0A5J4V938"/>
<keyword evidence="2" id="KW-1133">Transmembrane helix</keyword>
<accession>A0A5J4V938</accession>
<name>A0A5J4V938_9EUKA</name>
<dbReference type="OrthoDB" id="9942939at2759"/>
<dbReference type="InterPro" id="IPR011050">
    <property type="entry name" value="Pectin_lyase_fold/virulence"/>
</dbReference>
<feature type="transmembrane region" description="Helical" evidence="2">
    <location>
        <begin position="675"/>
        <end position="703"/>
    </location>
</feature>
<sequence>KLNDGSLIQEGQLTLVDQCEFNQCETGYDGSGILANLVSGGHMTMSGSFSFIDCKGTSTSAYGLGGGLYAYTNNEDCSLIFQGSMTFDRCQSVSGGGGAYLRVSNSSILIMSGSYSFTDCSSGGNGGGLSITTLGKGYDINLQASMQFDGCKSGGYGGGLHIQSLYAGQITINQMSFSDCNSTDSGGGAYSLIGYGAQMTITGKMSFYDCYYQETERYFGGGQFLEARIQQSLINVTGELEYNKCEAYNLGGGLYIVVQGNSTIEINKASFTDCLSNQDGGGLALLVYTGCQFTIYGTVSVMNCNSSRYGGGIYLEINNGNVSINPTEQILIENCNSLQHGGGIYCPMPNKGKIQVNNTKFKNCNSERNGGGIYTTIQAEGQLILDNLCELSQCKSNGNGGGIYATVDFTTQCTFIIKDAFIHDCKALNNTSLSYPESGFGGGIFLGGSKNYNPSSKLIDLHGMKINGNKADKFGNSLFVAIPKVVEWCQYGILGEYVKGNYSDSYSDESDLEGIPMNITTFNSSTSLTIEQQQQPLEHWWRILGILNRAQVVVNISNPNGKLLFHIEGQREIPNDQTASFGMNEYKWLNYKRKIYAVLISNDRNIFTGKDGHDIEEDSNAAVPLEVIIEEEDEEDETEIDDPGKEDDPEKKDDDKKDDQEEQGEKEQKGKELPIGAIIGIVFGILAFIALIIIIVIVAIVFASKKKSEKENKQQNNEQQLTDLSAIVEPSKSSANNNQMSQIQSLHKVNSQVQSFDFANTSDQPYNISYPKVQQTFSTKSQVQPSNIAISKAQSSIKPVSKVQSYYIPNSRVKMSSNQVKQQSVSQSRLPPFNQQQFLARTPPLNQQQTLVATPPFNQQQFLARTPPLNQQQTLVATPPFNQQQSLITTPPFNQQQSLITTPPFNQQQSLVRTPPLNQQQSLVTTPPLNQQQSLVTTPPLNQQQSLDMLSPLNDNIVLHQRSNGNMQTDNRFISRGVLSGKK</sequence>
<dbReference type="SUPFAM" id="SSF51126">
    <property type="entry name" value="Pectin lyase-like"/>
    <property type="match status" value="1"/>
</dbReference>
<feature type="compositionally biased region" description="Acidic residues" evidence="1">
    <location>
        <begin position="629"/>
        <end position="641"/>
    </location>
</feature>
<feature type="compositionally biased region" description="Basic and acidic residues" evidence="1">
    <location>
        <begin position="642"/>
        <end position="669"/>
    </location>
</feature>
<evidence type="ECO:0000313" key="4">
    <source>
        <dbReference type="Proteomes" id="UP000324800"/>
    </source>
</evidence>
<dbReference type="EMBL" id="SNRW01008782">
    <property type="protein sequence ID" value="KAA6378991.1"/>
    <property type="molecule type" value="Genomic_DNA"/>
</dbReference>
<keyword evidence="2" id="KW-0472">Membrane</keyword>
<evidence type="ECO:0000256" key="1">
    <source>
        <dbReference type="SAM" id="MobiDB-lite"/>
    </source>
</evidence>
<dbReference type="PANTHER" id="PTHR16861:SF4">
    <property type="entry name" value="SH3 DOMAIN PROTEIN (AFU_ORTHOLOGUE AFUA_1G13610)"/>
    <property type="match status" value="1"/>
</dbReference>
<gene>
    <name evidence="3" type="ORF">EZS28_025482</name>
</gene>
<protein>
    <recommendedName>
        <fullName evidence="5">Right handed beta helix domain-containing protein</fullName>
    </recommendedName>
</protein>
<organism evidence="3 4">
    <name type="scientific">Streblomastix strix</name>
    <dbReference type="NCBI Taxonomy" id="222440"/>
    <lineage>
        <taxon>Eukaryota</taxon>
        <taxon>Metamonada</taxon>
        <taxon>Preaxostyla</taxon>
        <taxon>Oxymonadida</taxon>
        <taxon>Streblomastigidae</taxon>
        <taxon>Streblomastix</taxon>
    </lineage>
</organism>
<keyword evidence="2" id="KW-0812">Transmembrane</keyword>
<feature type="region of interest" description="Disordered" evidence="1">
    <location>
        <begin position="629"/>
        <end position="669"/>
    </location>
</feature>
<dbReference type="PANTHER" id="PTHR16861">
    <property type="entry name" value="GLYCOPROTEIN 38"/>
    <property type="match status" value="1"/>
</dbReference>
<dbReference type="Proteomes" id="UP000324800">
    <property type="component" value="Unassembled WGS sequence"/>
</dbReference>
<feature type="non-terminal residue" evidence="3">
    <location>
        <position position="1"/>
    </location>
</feature>
<evidence type="ECO:0008006" key="5">
    <source>
        <dbReference type="Google" id="ProtNLM"/>
    </source>
</evidence>
<reference evidence="3 4" key="1">
    <citation type="submission" date="2019-03" db="EMBL/GenBank/DDBJ databases">
        <title>Single cell metagenomics reveals metabolic interactions within the superorganism composed of flagellate Streblomastix strix and complex community of Bacteroidetes bacteria on its surface.</title>
        <authorList>
            <person name="Treitli S.C."/>
            <person name="Kolisko M."/>
            <person name="Husnik F."/>
            <person name="Keeling P."/>
            <person name="Hampl V."/>
        </authorList>
    </citation>
    <scope>NUCLEOTIDE SEQUENCE [LARGE SCALE GENOMIC DNA]</scope>
    <source>
        <strain evidence="3">ST1C</strain>
    </source>
</reference>
<evidence type="ECO:0000313" key="3">
    <source>
        <dbReference type="EMBL" id="KAA6378991.1"/>
    </source>
</evidence>
<proteinExistence type="predicted"/>
<comment type="caution">
    <text evidence="3">The sequence shown here is derived from an EMBL/GenBank/DDBJ whole genome shotgun (WGS) entry which is preliminary data.</text>
</comment>